<gene>
    <name evidence="2" type="ORF">A2290_04310</name>
</gene>
<protein>
    <submittedName>
        <fullName evidence="2">Uncharacterized protein</fullName>
    </submittedName>
</protein>
<keyword evidence="1" id="KW-0812">Transmembrane</keyword>
<reference evidence="2 3" key="1">
    <citation type="journal article" date="2016" name="Nat. Commun.">
        <title>Thousands of microbial genomes shed light on interconnected biogeochemical processes in an aquifer system.</title>
        <authorList>
            <person name="Anantharaman K."/>
            <person name="Brown C.T."/>
            <person name="Hug L.A."/>
            <person name="Sharon I."/>
            <person name="Castelle C.J."/>
            <person name="Probst A.J."/>
            <person name="Thomas B.C."/>
            <person name="Singh A."/>
            <person name="Wilkins M.J."/>
            <person name="Karaoz U."/>
            <person name="Brodie E.L."/>
            <person name="Williams K.H."/>
            <person name="Hubbard S.S."/>
            <person name="Banfield J.F."/>
        </authorList>
    </citation>
    <scope>NUCLEOTIDE SEQUENCE [LARGE SCALE GENOMIC DNA]</scope>
</reference>
<evidence type="ECO:0000313" key="2">
    <source>
        <dbReference type="EMBL" id="OGC16303.1"/>
    </source>
</evidence>
<dbReference type="EMBL" id="MEUA01000010">
    <property type="protein sequence ID" value="OGC16303.1"/>
    <property type="molecule type" value="Genomic_DNA"/>
</dbReference>
<dbReference type="Proteomes" id="UP000177905">
    <property type="component" value="Unassembled WGS sequence"/>
</dbReference>
<keyword evidence="1" id="KW-0472">Membrane</keyword>
<feature type="transmembrane region" description="Helical" evidence="1">
    <location>
        <begin position="12"/>
        <end position="29"/>
    </location>
</feature>
<sequence>MLFMTKNPIMRSIISNIILSFFCIFISPYESFCIAFLGQKIIHLLQLIHISLFISGSSKPFCFIALTGQMLMHGHTWF</sequence>
<evidence type="ECO:0000313" key="3">
    <source>
        <dbReference type="Proteomes" id="UP000177905"/>
    </source>
</evidence>
<dbReference type="AlphaFoldDB" id="A0A1F4S990"/>
<comment type="caution">
    <text evidence="2">The sequence shown here is derived from an EMBL/GenBank/DDBJ whole genome shotgun (WGS) entry which is preliminary data.</text>
</comment>
<organism evidence="2 3">
    <name type="scientific">candidate division WOR-1 bacterium RIFOXYB2_FULL_36_35</name>
    <dbReference type="NCBI Taxonomy" id="1802578"/>
    <lineage>
        <taxon>Bacteria</taxon>
        <taxon>Bacillati</taxon>
        <taxon>Saganbacteria</taxon>
    </lineage>
</organism>
<evidence type="ECO:0000256" key="1">
    <source>
        <dbReference type="SAM" id="Phobius"/>
    </source>
</evidence>
<name>A0A1F4S990_UNCSA</name>
<feature type="transmembrane region" description="Helical" evidence="1">
    <location>
        <begin position="41"/>
        <end position="66"/>
    </location>
</feature>
<keyword evidence="1" id="KW-1133">Transmembrane helix</keyword>
<proteinExistence type="predicted"/>
<accession>A0A1F4S990</accession>